<feature type="domain" description="UNC-45/Cro1/She4 central" evidence="14">
    <location>
        <begin position="322"/>
        <end position="502"/>
    </location>
</feature>
<evidence type="ECO:0000256" key="8">
    <source>
        <dbReference type="ARBA" id="ARBA00022737"/>
    </source>
</evidence>
<dbReference type="Pfam" id="PF07719">
    <property type="entry name" value="TPR_2"/>
    <property type="match status" value="1"/>
</dbReference>
<evidence type="ECO:0000313" key="16">
    <source>
        <dbReference type="Proteomes" id="UP001209878"/>
    </source>
</evidence>
<evidence type="ECO:0000256" key="11">
    <source>
        <dbReference type="ARBA" id="ARBA00023186"/>
    </source>
</evidence>
<evidence type="ECO:0000256" key="2">
    <source>
        <dbReference type="ARBA" id="ARBA00004216"/>
    </source>
</evidence>
<name>A0AAD9UE04_RIDPI</name>
<dbReference type="GO" id="GO:0007517">
    <property type="term" value="P:muscle organ development"/>
    <property type="evidence" value="ECO:0007669"/>
    <property type="project" value="UniProtKB-KW"/>
</dbReference>
<dbReference type="SUPFAM" id="SSF48371">
    <property type="entry name" value="ARM repeat"/>
    <property type="match status" value="2"/>
</dbReference>
<evidence type="ECO:0000256" key="13">
    <source>
        <dbReference type="SAM" id="MobiDB-lite"/>
    </source>
</evidence>
<feature type="compositionally biased region" description="Polar residues" evidence="13">
    <location>
        <begin position="966"/>
        <end position="979"/>
    </location>
</feature>
<feature type="compositionally biased region" description="Polar residues" evidence="13">
    <location>
        <begin position="1042"/>
        <end position="1067"/>
    </location>
</feature>
<keyword evidence="5" id="KW-0217">Developmental protein</keyword>
<keyword evidence="16" id="KW-1185">Reference proteome</keyword>
<dbReference type="PANTHER" id="PTHR45994">
    <property type="entry name" value="FI21225P1"/>
    <property type="match status" value="1"/>
</dbReference>
<evidence type="ECO:0000256" key="3">
    <source>
        <dbReference type="ARBA" id="ARBA00004556"/>
    </source>
</evidence>
<dbReference type="GO" id="GO:0030154">
    <property type="term" value="P:cell differentiation"/>
    <property type="evidence" value="ECO:0007669"/>
    <property type="project" value="UniProtKB-KW"/>
</dbReference>
<accession>A0AAD9UE04</accession>
<evidence type="ECO:0000256" key="4">
    <source>
        <dbReference type="ARBA" id="ARBA00020768"/>
    </source>
</evidence>
<evidence type="ECO:0000256" key="12">
    <source>
        <dbReference type="PROSITE-ProRule" id="PRU00339"/>
    </source>
</evidence>
<reference evidence="15" key="1">
    <citation type="journal article" date="2023" name="Mol. Biol. Evol.">
        <title>Third-Generation Sequencing Reveals the Adaptive Role of the Epigenome in Three Deep-Sea Polychaetes.</title>
        <authorList>
            <person name="Perez M."/>
            <person name="Aroh O."/>
            <person name="Sun Y."/>
            <person name="Lan Y."/>
            <person name="Juniper S.K."/>
            <person name="Young C.R."/>
            <person name="Angers B."/>
            <person name="Qian P.Y."/>
        </authorList>
    </citation>
    <scope>NUCLEOTIDE SEQUENCE</scope>
    <source>
        <strain evidence="15">R07B-5</strain>
    </source>
</reference>
<dbReference type="InterPro" id="IPR011989">
    <property type="entry name" value="ARM-like"/>
</dbReference>
<dbReference type="InterPro" id="IPR024660">
    <property type="entry name" value="UCS_central_dom"/>
</dbReference>
<evidence type="ECO:0000256" key="7">
    <source>
        <dbReference type="ARBA" id="ARBA00022541"/>
    </source>
</evidence>
<dbReference type="GO" id="GO:0048471">
    <property type="term" value="C:perinuclear region of cytoplasm"/>
    <property type="evidence" value="ECO:0007669"/>
    <property type="project" value="UniProtKB-SubCell"/>
</dbReference>
<dbReference type="AlphaFoldDB" id="A0AAD9UE04"/>
<evidence type="ECO:0000256" key="9">
    <source>
        <dbReference type="ARBA" id="ARBA00022782"/>
    </source>
</evidence>
<keyword evidence="8" id="KW-0677">Repeat</keyword>
<comment type="caution">
    <text evidence="15">The sequence shown here is derived from an EMBL/GenBank/DDBJ whole genome shotgun (WGS) entry which is preliminary data.</text>
</comment>
<dbReference type="GO" id="GO:0031672">
    <property type="term" value="C:A band"/>
    <property type="evidence" value="ECO:0007669"/>
    <property type="project" value="UniProtKB-SubCell"/>
</dbReference>
<protein>
    <recommendedName>
        <fullName evidence="4">Protein unc-45 homolog B</fullName>
    </recommendedName>
</protein>
<feature type="compositionally biased region" description="Polar residues" evidence="13">
    <location>
        <begin position="1077"/>
        <end position="1089"/>
    </location>
</feature>
<dbReference type="InterPro" id="IPR011990">
    <property type="entry name" value="TPR-like_helical_dom_sf"/>
</dbReference>
<dbReference type="PROSITE" id="PS50005">
    <property type="entry name" value="TPR"/>
    <property type="match status" value="1"/>
</dbReference>
<keyword evidence="11" id="KW-0143">Chaperone</keyword>
<dbReference type="GO" id="GO:0051879">
    <property type="term" value="F:Hsp90 protein binding"/>
    <property type="evidence" value="ECO:0007669"/>
    <property type="project" value="TreeGrafter"/>
</dbReference>
<dbReference type="SMART" id="SM00028">
    <property type="entry name" value="TPR"/>
    <property type="match status" value="3"/>
</dbReference>
<evidence type="ECO:0000256" key="6">
    <source>
        <dbReference type="ARBA" id="ARBA00022490"/>
    </source>
</evidence>
<keyword evidence="6" id="KW-0963">Cytoplasm</keyword>
<dbReference type="InterPro" id="IPR016024">
    <property type="entry name" value="ARM-type_fold"/>
</dbReference>
<keyword evidence="10 12" id="KW-0802">TPR repeat</keyword>
<proteinExistence type="predicted"/>
<feature type="compositionally biased region" description="Low complexity" evidence="13">
    <location>
        <begin position="951"/>
        <end position="962"/>
    </location>
</feature>
<dbReference type="SMART" id="SM00185">
    <property type="entry name" value="ARM"/>
    <property type="match status" value="6"/>
</dbReference>
<sequence length="1089" mass="119574">MDEAKQIKEQGNAMFKAGKYEEALTCYTKALNLDTSGVGERNVYLKNRAACYLKLEKYLHAVNDCTTVLESTPGDPKALFRRCQAQEQLGSYEAAYKDAMLLMRVDPKNTAVQPILRRLSPIIQDKVQKMNSTESKVTQMFDLAFDASTEEEKRKQAATNLIVLAREEAGAAQIFENDGIQRLQKLMQEKNHDLKLTAIRVLACLAQNCKKRANAILDTLSLKIICIYIGNEMEDVSTAMAHVLRNIINSVTDLEKWKAEREKHDEARKDVSCKLRPYPFLSEKMDPESNKLMDYIFPALITMLGHHKVSGFGRDNVMEIILKFVTRKDGCGWAKYFIDGGGIQGLLEVAGTIPEHKTLPITTNTRMHTSLCLSKIWDDLMNDKERDLYREAVNGYFTDMFGDNMMESKLEAIMALTALLQGPLEVGNVILAREGVLEILLAMADSGDIIHTKYAVEALVHSASKKNRCSGVIKQATPILKELYQSQNDAIKVRALVGLCKLGSFGGGDASAKSFADGSTRTLAKACRKFLSNASKDVDLRKWAAEGLAYLTLDAEVKQDLVEDNNAINSLIDLAKIPDKGILYPVAQILVNCTNSFDKVDVEEELIELAKFSKQHVPEEHEKDKEPYISERVKKLLRTGVVNALVVLSKTESESSRELLARVYLSLVMDAEHRGLIVQQGGAKALIPLANSGTPVGKAIAAQALAKIAITQNPEIAFPGQRACEVVRPILQLLAIEKTALQNFEALMALTNLASMNDTIRSRIVKEGGTAMIEHYLYEEHDQLRRASMECMCNLVQNEKVAKSFEGENDRVKLVVLFSGEDDEPLVRAAAGCLAILSSERAICHKITTSTTQWFTVLQQLAVCEVADIQHRGVYILLNMINADKELAARIIESDMLEVLMALSKLEGPEFAATQKCANEALTKAVEWELIKSVKNPTLSRERRSQPAPVTETIAEETSTAEPSDGKTTTPADNATPQKVTPPAENATPLAENVIPPAENATPPAEKVTPPAENATPLAENVIPPAENATPPAEKVTPPAENATQPAEKTTPSAENVTPPAENSTAPAENAAPDTPAENTAQDNQVLSS</sequence>
<dbReference type="Gene3D" id="1.25.40.10">
    <property type="entry name" value="Tetratricopeptide repeat domain"/>
    <property type="match status" value="1"/>
</dbReference>
<evidence type="ECO:0000256" key="10">
    <source>
        <dbReference type="ARBA" id="ARBA00022803"/>
    </source>
</evidence>
<dbReference type="InterPro" id="IPR000225">
    <property type="entry name" value="Armadillo"/>
</dbReference>
<evidence type="ECO:0000256" key="1">
    <source>
        <dbReference type="ARBA" id="ARBA00004161"/>
    </source>
</evidence>
<dbReference type="Gene3D" id="1.25.10.10">
    <property type="entry name" value="Leucine-rich Repeat Variant"/>
    <property type="match status" value="2"/>
</dbReference>
<dbReference type="SUPFAM" id="SSF48452">
    <property type="entry name" value="TPR-like"/>
    <property type="match status" value="1"/>
</dbReference>
<keyword evidence="7" id="KW-0517">Myogenesis</keyword>
<evidence type="ECO:0000259" key="14">
    <source>
        <dbReference type="Pfam" id="PF11701"/>
    </source>
</evidence>
<dbReference type="InterPro" id="IPR019734">
    <property type="entry name" value="TPR_rpt"/>
</dbReference>
<feature type="repeat" description="TPR" evidence="12">
    <location>
        <begin position="4"/>
        <end position="37"/>
    </location>
</feature>
<dbReference type="FunFam" id="1.25.10.10:FF:000043">
    <property type="entry name" value="Unc-45 myosin chaperone B"/>
    <property type="match status" value="1"/>
</dbReference>
<keyword evidence="9" id="KW-0221">Differentiation</keyword>
<dbReference type="GO" id="GO:0030018">
    <property type="term" value="C:Z disc"/>
    <property type="evidence" value="ECO:0007669"/>
    <property type="project" value="UniProtKB-SubCell"/>
</dbReference>
<dbReference type="EMBL" id="JAODUO010000219">
    <property type="protein sequence ID" value="KAK2185884.1"/>
    <property type="molecule type" value="Genomic_DNA"/>
</dbReference>
<dbReference type="PANTHER" id="PTHR45994:SF1">
    <property type="entry name" value="FI21225P1"/>
    <property type="match status" value="1"/>
</dbReference>
<gene>
    <name evidence="15" type="ORF">NP493_219g00021</name>
</gene>
<dbReference type="Proteomes" id="UP001209878">
    <property type="component" value="Unassembled WGS sequence"/>
</dbReference>
<evidence type="ECO:0000256" key="5">
    <source>
        <dbReference type="ARBA" id="ARBA00022473"/>
    </source>
</evidence>
<dbReference type="Pfam" id="PF11701">
    <property type="entry name" value="UNC45-central"/>
    <property type="match status" value="1"/>
</dbReference>
<comment type="subcellular location">
    <subcellularLocation>
        <location evidence="1">Cytoplasm</location>
        <location evidence="1">Myofibril</location>
        <location evidence="1">Sarcomere</location>
        <location evidence="1">A band</location>
    </subcellularLocation>
    <subcellularLocation>
        <location evidence="2">Cytoplasm</location>
        <location evidence="2">Myofibril</location>
        <location evidence="2">Sarcomere</location>
        <location evidence="2">Z line</location>
    </subcellularLocation>
    <subcellularLocation>
        <location evidence="3">Cytoplasm</location>
        <location evidence="3">Perinuclear region</location>
    </subcellularLocation>
</comment>
<dbReference type="InterPro" id="IPR013105">
    <property type="entry name" value="TPR_2"/>
</dbReference>
<organism evidence="15 16">
    <name type="scientific">Ridgeia piscesae</name>
    <name type="common">Tubeworm</name>
    <dbReference type="NCBI Taxonomy" id="27915"/>
    <lineage>
        <taxon>Eukaryota</taxon>
        <taxon>Metazoa</taxon>
        <taxon>Spiralia</taxon>
        <taxon>Lophotrochozoa</taxon>
        <taxon>Annelida</taxon>
        <taxon>Polychaeta</taxon>
        <taxon>Sedentaria</taxon>
        <taxon>Canalipalpata</taxon>
        <taxon>Sabellida</taxon>
        <taxon>Siboglinidae</taxon>
        <taxon>Ridgeia</taxon>
    </lineage>
</organism>
<evidence type="ECO:0000313" key="15">
    <source>
        <dbReference type="EMBL" id="KAK2185884.1"/>
    </source>
</evidence>
<feature type="region of interest" description="Disordered" evidence="13">
    <location>
        <begin position="937"/>
        <end position="1089"/>
    </location>
</feature>